<feature type="non-terminal residue" evidence="1">
    <location>
        <position position="1"/>
    </location>
</feature>
<comment type="caution">
    <text evidence="1">The sequence shown here is derived from an EMBL/GenBank/DDBJ whole genome shotgun (WGS) entry which is preliminary data.</text>
</comment>
<evidence type="ECO:0000313" key="1">
    <source>
        <dbReference type="EMBL" id="KKL11963.1"/>
    </source>
</evidence>
<sequence length="374" mass="39470">SEQNPDGADAIRIKGTDYIDIVIGGMTGLFAVWNVADTTPVFYVDERGDTDIAGDLTVGTLLLADGSITDSGGAIDFGNENLTTGGTIDITGNVLFLRGATPQFHIIDTTSGHDEFIFVGDLDRLELLSGAQRNIITFMGVTNALAGNVGIGTNTPDDKLQVVGNVIIGDSEAGVDYTLTWDGENSNGVLTWMEDEDRLDFADSVRVGDGTNQVDIDNTGDLTFVGSAGLPFAEIYARDNTATTSTSTTKVQILIFDTDGESNNMTPDHAQDHITVVKAGMYKIDASISIKNSSGSAHVISLEMYKNNGTVVFNNIHAGRTLGTGTDVGNLTMSGIVDVAANDTLEFWITSDSGTARIVTVEDIDFCAIQIGGT</sequence>
<protein>
    <submittedName>
        <fullName evidence="1">Uncharacterized protein</fullName>
    </submittedName>
</protein>
<reference evidence="1" key="1">
    <citation type="journal article" date="2015" name="Nature">
        <title>Complex archaea that bridge the gap between prokaryotes and eukaryotes.</title>
        <authorList>
            <person name="Spang A."/>
            <person name="Saw J.H."/>
            <person name="Jorgensen S.L."/>
            <person name="Zaremba-Niedzwiedzka K."/>
            <person name="Martijn J."/>
            <person name="Lind A.E."/>
            <person name="van Eijk R."/>
            <person name="Schleper C."/>
            <person name="Guy L."/>
            <person name="Ettema T.J."/>
        </authorList>
    </citation>
    <scope>NUCLEOTIDE SEQUENCE</scope>
</reference>
<proteinExistence type="predicted"/>
<dbReference type="EMBL" id="LAZR01041448">
    <property type="protein sequence ID" value="KKL11963.1"/>
    <property type="molecule type" value="Genomic_DNA"/>
</dbReference>
<dbReference type="AlphaFoldDB" id="A0A0F9DIX6"/>
<organism evidence="1">
    <name type="scientific">marine sediment metagenome</name>
    <dbReference type="NCBI Taxonomy" id="412755"/>
    <lineage>
        <taxon>unclassified sequences</taxon>
        <taxon>metagenomes</taxon>
        <taxon>ecological metagenomes</taxon>
    </lineage>
</organism>
<accession>A0A0F9DIX6</accession>
<gene>
    <name evidence="1" type="ORF">LCGC14_2540510</name>
</gene>
<name>A0A0F9DIX6_9ZZZZ</name>